<protein>
    <recommendedName>
        <fullName evidence="2">Cas12f1-like TNB domain-containing protein</fullName>
    </recommendedName>
</protein>
<name>X1N491_9ZZZZ</name>
<evidence type="ECO:0000313" key="3">
    <source>
        <dbReference type="EMBL" id="GAI21665.1"/>
    </source>
</evidence>
<accession>X1N491</accession>
<gene>
    <name evidence="3" type="ORF">S06H3_37203</name>
</gene>
<keyword evidence="1" id="KW-0238">DNA-binding</keyword>
<feature type="domain" description="Cas12f1-like TNB" evidence="2">
    <location>
        <begin position="32"/>
        <end position="78"/>
    </location>
</feature>
<evidence type="ECO:0000259" key="2">
    <source>
        <dbReference type="Pfam" id="PF07282"/>
    </source>
</evidence>
<dbReference type="AlphaFoldDB" id="X1N491"/>
<organism evidence="3">
    <name type="scientific">marine sediment metagenome</name>
    <dbReference type="NCBI Taxonomy" id="412755"/>
    <lineage>
        <taxon>unclassified sequences</taxon>
        <taxon>metagenomes</taxon>
        <taxon>ecological metagenomes</taxon>
    </lineage>
</organism>
<dbReference type="NCBIfam" id="TIGR01766">
    <property type="entry name" value="IS200/IS605 family accessory protein TnpB-like domain"/>
    <property type="match status" value="1"/>
</dbReference>
<proteinExistence type="predicted"/>
<evidence type="ECO:0000256" key="1">
    <source>
        <dbReference type="ARBA" id="ARBA00023125"/>
    </source>
</evidence>
<dbReference type="GO" id="GO:0003677">
    <property type="term" value="F:DNA binding"/>
    <property type="evidence" value="ECO:0007669"/>
    <property type="project" value="UniProtKB-KW"/>
</dbReference>
<comment type="caution">
    <text evidence="3">The sequence shown here is derived from an EMBL/GenBank/DDBJ whole genome shotgun (WGS) entry which is preliminary data.</text>
</comment>
<dbReference type="Pfam" id="PF07282">
    <property type="entry name" value="Cas12f1-like_TNB"/>
    <property type="match status" value="1"/>
</dbReference>
<dbReference type="InterPro" id="IPR010095">
    <property type="entry name" value="Cas12f1-like_TNB"/>
</dbReference>
<dbReference type="EMBL" id="BARV01022581">
    <property type="protein sequence ID" value="GAI21665.1"/>
    <property type="molecule type" value="Genomic_DNA"/>
</dbReference>
<sequence>MDTYDLIAIEDLNIKGMTRNHHLAQSILDASWSKFFGMLSCKAESAGKIVKGVNPRGTSKEYKYGIELDRDYNASLNILERGMLGQGLPFVPSEVEPLRELIPIPASSIVEVGSPLR</sequence>
<reference evidence="3" key="1">
    <citation type="journal article" date="2014" name="Front. Microbiol.">
        <title>High frequency of phylogenetically diverse reductive dehalogenase-homologous genes in deep subseafloor sedimentary metagenomes.</title>
        <authorList>
            <person name="Kawai M."/>
            <person name="Futagami T."/>
            <person name="Toyoda A."/>
            <person name="Takaki Y."/>
            <person name="Nishi S."/>
            <person name="Hori S."/>
            <person name="Arai W."/>
            <person name="Tsubouchi T."/>
            <person name="Morono Y."/>
            <person name="Uchiyama I."/>
            <person name="Ito T."/>
            <person name="Fujiyama A."/>
            <person name="Inagaki F."/>
            <person name="Takami H."/>
        </authorList>
    </citation>
    <scope>NUCLEOTIDE SEQUENCE</scope>
    <source>
        <strain evidence="3">Expedition CK06-06</strain>
    </source>
</reference>